<name>A0A066ZSQ1_HYDMR</name>
<dbReference type="AlphaFoldDB" id="A0A066ZSQ1"/>
<gene>
    <name evidence="2" type="ORF">EI16_09690</name>
</gene>
<accession>A0A066ZSQ1</accession>
<dbReference type="EMBL" id="JMIU01000001">
    <property type="protein sequence ID" value="KDN96522.1"/>
    <property type="molecule type" value="Genomic_DNA"/>
</dbReference>
<protein>
    <submittedName>
        <fullName evidence="2">Uncharacterized protein</fullName>
    </submittedName>
</protein>
<dbReference type="Proteomes" id="UP000027341">
    <property type="component" value="Unassembled WGS sequence"/>
</dbReference>
<feature type="compositionally biased region" description="Polar residues" evidence="1">
    <location>
        <begin position="438"/>
        <end position="449"/>
    </location>
</feature>
<feature type="compositionally biased region" description="Polar residues" evidence="1">
    <location>
        <begin position="508"/>
        <end position="518"/>
    </location>
</feature>
<feature type="compositionally biased region" description="Polar residues" evidence="1">
    <location>
        <begin position="368"/>
        <end position="386"/>
    </location>
</feature>
<keyword evidence="3" id="KW-1185">Reference proteome</keyword>
<sequence length="538" mass="57808">MEGGIVRIASNGTDSYDGSQATTTGLPATASIASQVAQSHKNQAAHLTEQAKTDSVASAMQLATAFGMVASHMTSAEMANSFDWKKGAASSKEVGENWEHSYAAAKDLLSKYGINDKQSIAKTATALAQGGIDTSKTLWGSVEEKIVGASVSAKWTDEKKAQFAKDLAHTQEQTSKGTTQDVQKQTVSDMQKALTDENFLTKAGVTGKDATDVKGSVDESRKLDKISQDTLKKAQSETEAYERLEQISKDKGFNLTAMMHTPEGRAMSRAFQQGDLPKAEKLVNKLFDQYKLSQGQTSVTKPKGYTDPAGEHKSNEHKLAADYAKQSAKLQQKGPSEQVGKNISTVQTAVGNALHPMVQKEKEVATKGQPTKNEVASNQSHAPKQTNLKDKVKEATNNGEGVSQNKALATSIVGKNSWEEAPTTPKDDSPKVAETPIETAQNLDASRNMMISNYEQAGYSKKEAAKLADEAMMNQQTAPPPAPQETPASREQRPQEPSKPTEVAAASNAGQYPGQTVRTEGEPEPQNNPREPISPRKT</sequence>
<dbReference type="STRING" id="28885.EI16_09690"/>
<reference evidence="2 3" key="1">
    <citation type="submission" date="2014-04" db="EMBL/GenBank/DDBJ databases">
        <title>Draft genome sequence of Hydrogenovibrio marinus MH-110, a model organism for aerobic H2 metabolism.</title>
        <authorList>
            <person name="Cha H.J."/>
            <person name="Jo B.H."/>
            <person name="Hwang B.H."/>
        </authorList>
    </citation>
    <scope>NUCLEOTIDE SEQUENCE [LARGE SCALE GENOMIC DNA]</scope>
    <source>
        <strain evidence="2 3">MH-110</strain>
    </source>
</reference>
<evidence type="ECO:0000313" key="2">
    <source>
        <dbReference type="EMBL" id="KDN96522.1"/>
    </source>
</evidence>
<proteinExistence type="predicted"/>
<evidence type="ECO:0000256" key="1">
    <source>
        <dbReference type="SAM" id="MobiDB-lite"/>
    </source>
</evidence>
<comment type="caution">
    <text evidence="2">The sequence shown here is derived from an EMBL/GenBank/DDBJ whole genome shotgun (WGS) entry which is preliminary data.</text>
</comment>
<feature type="region of interest" description="Disordered" evidence="1">
    <location>
        <begin position="361"/>
        <end position="449"/>
    </location>
</feature>
<feature type="region of interest" description="Disordered" evidence="1">
    <location>
        <begin position="465"/>
        <end position="538"/>
    </location>
</feature>
<organism evidence="2 3">
    <name type="scientific">Hydrogenovibrio marinus</name>
    <dbReference type="NCBI Taxonomy" id="28885"/>
    <lineage>
        <taxon>Bacteria</taxon>
        <taxon>Pseudomonadati</taxon>
        <taxon>Pseudomonadota</taxon>
        <taxon>Gammaproteobacteria</taxon>
        <taxon>Thiotrichales</taxon>
        <taxon>Piscirickettsiaceae</taxon>
        <taxon>Hydrogenovibrio</taxon>
    </lineage>
</organism>
<feature type="compositionally biased region" description="Polar residues" evidence="1">
    <location>
        <begin position="395"/>
        <end position="408"/>
    </location>
</feature>
<evidence type="ECO:0000313" key="3">
    <source>
        <dbReference type="Proteomes" id="UP000027341"/>
    </source>
</evidence>